<evidence type="ECO:0008006" key="3">
    <source>
        <dbReference type="Google" id="ProtNLM"/>
    </source>
</evidence>
<sequence length="183" mass="20774">MPDEEAGTTIPLDGIMASIIAQHRANFDLWHQEDLARDASATAENIATVKHAIDLLNQNRNDLVENIDQTLLCAVPQEHKDAPLNSEPPGLIIDRLSILSLKIYHTREEAQRETATDAHRFRNLARLNILEEQRTDLACCLDTLWKQVLAGERRFKLYRQMKMYNDPQLNPVLYGGPGVYKGC</sequence>
<dbReference type="EMBL" id="JACHIP010000001">
    <property type="protein sequence ID" value="MBB5055337.1"/>
    <property type="molecule type" value="Genomic_DNA"/>
</dbReference>
<organism evidence="1 2">
    <name type="scientific">Granulicella aggregans</name>
    <dbReference type="NCBI Taxonomy" id="474949"/>
    <lineage>
        <taxon>Bacteria</taxon>
        <taxon>Pseudomonadati</taxon>
        <taxon>Acidobacteriota</taxon>
        <taxon>Terriglobia</taxon>
        <taxon>Terriglobales</taxon>
        <taxon>Acidobacteriaceae</taxon>
        <taxon>Granulicella</taxon>
    </lineage>
</organism>
<dbReference type="InterPro" id="IPR025350">
    <property type="entry name" value="DUF4254"/>
</dbReference>
<proteinExistence type="predicted"/>
<dbReference type="Proteomes" id="UP000540989">
    <property type="component" value="Unassembled WGS sequence"/>
</dbReference>
<name>A0A7W8E1D6_9BACT</name>
<evidence type="ECO:0000313" key="1">
    <source>
        <dbReference type="EMBL" id="MBB5055337.1"/>
    </source>
</evidence>
<accession>A0A7W8E1D6</accession>
<comment type="caution">
    <text evidence="1">The sequence shown here is derived from an EMBL/GenBank/DDBJ whole genome shotgun (WGS) entry which is preliminary data.</text>
</comment>
<dbReference type="Pfam" id="PF14063">
    <property type="entry name" value="DUF4254"/>
    <property type="match status" value="1"/>
</dbReference>
<keyword evidence="2" id="KW-1185">Reference proteome</keyword>
<gene>
    <name evidence="1" type="ORF">HDF16_000006</name>
</gene>
<evidence type="ECO:0000313" key="2">
    <source>
        <dbReference type="Proteomes" id="UP000540989"/>
    </source>
</evidence>
<reference evidence="1 2" key="1">
    <citation type="submission" date="2020-08" db="EMBL/GenBank/DDBJ databases">
        <title>Genomic Encyclopedia of Type Strains, Phase IV (KMG-V): Genome sequencing to study the core and pangenomes of soil and plant-associated prokaryotes.</title>
        <authorList>
            <person name="Whitman W."/>
        </authorList>
    </citation>
    <scope>NUCLEOTIDE SEQUENCE [LARGE SCALE GENOMIC DNA]</scope>
    <source>
        <strain evidence="1 2">M8UP14</strain>
    </source>
</reference>
<protein>
    <recommendedName>
        <fullName evidence="3">DUF4254 domain-containing protein</fullName>
    </recommendedName>
</protein>
<dbReference type="AlphaFoldDB" id="A0A7W8E1D6"/>